<dbReference type="SUPFAM" id="SSF49599">
    <property type="entry name" value="TRAF domain-like"/>
    <property type="match status" value="1"/>
</dbReference>
<dbReference type="PANTHER" id="PTHR10131:SF94">
    <property type="entry name" value="TNF RECEPTOR-ASSOCIATED FACTOR 4"/>
    <property type="match status" value="1"/>
</dbReference>
<evidence type="ECO:0000313" key="8">
    <source>
        <dbReference type="EMBL" id="KAJ4454649.1"/>
    </source>
</evidence>
<dbReference type="Gene3D" id="3.40.1440.10">
    <property type="entry name" value="GIY-YIG endonuclease"/>
    <property type="match status" value="1"/>
</dbReference>
<keyword evidence="9" id="KW-1185">Reference proteome</keyword>
<dbReference type="InterPro" id="IPR013083">
    <property type="entry name" value="Znf_RING/FYVE/PHD"/>
</dbReference>
<feature type="domain" description="TRAF-type" evidence="7">
    <location>
        <begin position="413"/>
        <end position="465"/>
    </location>
</feature>
<feature type="transmembrane region" description="Helical" evidence="6">
    <location>
        <begin position="136"/>
        <end position="156"/>
    </location>
</feature>
<evidence type="ECO:0000256" key="6">
    <source>
        <dbReference type="SAM" id="Phobius"/>
    </source>
</evidence>
<reference evidence="8" key="1">
    <citation type="journal article" date="2022" name="bioRxiv">
        <title>Genomics of Preaxostyla Flagellates Illuminates Evolutionary Transitions and the Path Towards Mitochondrial Loss.</title>
        <authorList>
            <person name="Novak L.V.F."/>
            <person name="Treitli S.C."/>
            <person name="Pyrih J."/>
            <person name="Halakuc P."/>
            <person name="Pipaliya S.V."/>
            <person name="Vacek V."/>
            <person name="Brzon O."/>
            <person name="Soukal P."/>
            <person name="Eme L."/>
            <person name="Dacks J.B."/>
            <person name="Karnkowska A."/>
            <person name="Elias M."/>
            <person name="Hampl V."/>
        </authorList>
    </citation>
    <scope>NUCLEOTIDE SEQUENCE</scope>
    <source>
        <strain evidence="8">RCP-MX</strain>
    </source>
</reference>
<feature type="transmembrane region" description="Helical" evidence="6">
    <location>
        <begin position="108"/>
        <end position="129"/>
    </location>
</feature>
<dbReference type="PANTHER" id="PTHR10131">
    <property type="entry name" value="TNF RECEPTOR ASSOCIATED FACTOR"/>
    <property type="match status" value="1"/>
</dbReference>
<comment type="caution">
    <text evidence="8">The sequence shown here is derived from an EMBL/GenBank/DDBJ whole genome shotgun (WGS) entry which is preliminary data.</text>
</comment>
<keyword evidence="1 4" id="KW-0479">Metal-binding</keyword>
<dbReference type="Gene3D" id="3.30.40.10">
    <property type="entry name" value="Zinc/RING finger domain, C3HC4 (zinc finger)"/>
    <property type="match status" value="2"/>
</dbReference>
<dbReference type="InterPro" id="IPR001293">
    <property type="entry name" value="Znf_TRAF"/>
</dbReference>
<evidence type="ECO:0000256" key="1">
    <source>
        <dbReference type="ARBA" id="ARBA00022723"/>
    </source>
</evidence>
<feature type="region of interest" description="Disordered" evidence="5">
    <location>
        <begin position="1008"/>
        <end position="1039"/>
    </location>
</feature>
<feature type="region of interest" description="Disordered" evidence="5">
    <location>
        <begin position="910"/>
        <end position="996"/>
    </location>
</feature>
<keyword evidence="6" id="KW-1133">Transmembrane helix</keyword>
<keyword evidence="6" id="KW-0472">Membrane</keyword>
<keyword evidence="6" id="KW-0812">Transmembrane</keyword>
<evidence type="ECO:0000313" key="9">
    <source>
        <dbReference type="Proteomes" id="UP001141327"/>
    </source>
</evidence>
<sequence>MVRMGVCHGYVCHGYVCHGYVCHGYVCHGYVCHGYVCHGYVCHGYVCHGYVCHGYVCHGYVCHGYVCHGYVCHGYVCHGYVCHGYVCHGYVCHGYVCHGYVCHGYVCHGYVCVMGMCVMGMFVMGMCVMGMFVMGMFVMGMFVMGMCVMGMCVMGMCVMGMFVMGMCVMGMCVMGMCVMGMFVMGMCVMGMFVMGMFVMGMFVMGMCVMGMCVMGMCVMDVDILHLSMFPTSLSPKCRYSPCVDIPPVHFPPLSPQLAKKQIDIADSLMSSDAVSSPCSPCDCPVSTTECGSFLEYIDPPPNAALWKCPVCEQHLEDPVVLQCVTLLRDIWRQVTIFIPVPGVEWMVREIKVRCPHHIPGAAGVLGDNDDDAEAGADEDEGLVVVVVEGALDDQPEPAAVPCEAVVTVGTLEAHLAGECPAQRARCPQCGRAVARAERAAHLAERCPGRRVACPKCTQPVAARELMQSETGARHLRQECPRRLRACRKGCGQRVPLADMEEHCRRDCPNKPRRIPAGVTNDDGQSCAYAATVQLLAGLRLRAPAQSRRRFGATPVLEPGPLRVDKCSCGGQLRELSAVKPAPVLVVTVDKLAGVIARAFKTGRLEREGWPSFRLVGAEAHWLPTTGHETAIFRTNDGALFDLSGTRRTEVTTSDVEEGLRLLVFVVERDVTTAATLLKAAPGQQLRRPPPSRLTTKRHCPPRLLHPPQQHHRPRQHGPAGRPREQLLAPPVDRPASPADVSPSPSDQATTNTPEEEHQDHTGAPLNHNRPRSSEDFVIFYPGAARRWTRGPSPSLRAEAESAMQTATRKAMWAKSTAERLGIRVEARRRRHTPGTPTGDTDRPATGRGGPFELYFPDGAPDGLTPAPTAVRTSREGQAWAVFSSLEDATAARAGASTRVAWSKATAARLNLPPEATSPRLPQAPSTKAASPRGIPPPRPHGDPTDLGTGGGSPTPEERPSQNCATDPPRDARTSEHSPTDKRHGLPPRPYSSFPTACPWPSSPLPMAAPFATKSGTTDKSGPVPGPPAPATTLEPATPSQCAAATSCLHLSRQAPNTPTGPPRHTSMEGKVPTLYLLSDRRRHVYVGTTVNLTHRVLQHNGLLAGGAQQTQGHRWHLLAACWGPAGADQAAGGPPAPPGLWLRLPQTRHRQTDCRGPLLPSSLASSSTVLTCILSPRSAPTSPRP</sequence>
<keyword evidence="3 4" id="KW-0862">Zinc</keyword>
<feature type="domain" description="TRAF-type" evidence="7">
    <location>
        <begin position="474"/>
        <end position="510"/>
    </location>
</feature>
<protein>
    <recommendedName>
        <fullName evidence="7">TRAF-type domain-containing protein</fullName>
    </recommendedName>
</protein>
<evidence type="ECO:0000256" key="3">
    <source>
        <dbReference type="ARBA" id="ARBA00022833"/>
    </source>
</evidence>
<dbReference type="EMBL" id="JAPMOS010000142">
    <property type="protein sequence ID" value="KAJ4454649.1"/>
    <property type="molecule type" value="Genomic_DNA"/>
</dbReference>
<organism evidence="8 9">
    <name type="scientific">Paratrimastix pyriformis</name>
    <dbReference type="NCBI Taxonomy" id="342808"/>
    <lineage>
        <taxon>Eukaryota</taxon>
        <taxon>Metamonada</taxon>
        <taxon>Preaxostyla</taxon>
        <taxon>Paratrimastigidae</taxon>
        <taxon>Paratrimastix</taxon>
    </lineage>
</organism>
<evidence type="ECO:0000256" key="4">
    <source>
        <dbReference type="PROSITE-ProRule" id="PRU00207"/>
    </source>
</evidence>
<evidence type="ECO:0000259" key="7">
    <source>
        <dbReference type="PROSITE" id="PS50145"/>
    </source>
</evidence>
<feature type="compositionally biased region" description="Basic and acidic residues" evidence="5">
    <location>
        <begin position="967"/>
        <end position="983"/>
    </location>
</feature>
<gene>
    <name evidence="8" type="ORF">PAPYR_10593</name>
</gene>
<dbReference type="PROSITE" id="PS50145">
    <property type="entry name" value="ZF_TRAF"/>
    <property type="match status" value="2"/>
</dbReference>
<evidence type="ECO:0000256" key="5">
    <source>
        <dbReference type="SAM" id="MobiDB-lite"/>
    </source>
</evidence>
<evidence type="ECO:0000256" key="2">
    <source>
        <dbReference type="ARBA" id="ARBA00022771"/>
    </source>
</evidence>
<feature type="compositionally biased region" description="Low complexity" evidence="5">
    <location>
        <begin position="734"/>
        <end position="746"/>
    </location>
</feature>
<keyword evidence="2 4" id="KW-0863">Zinc-finger</keyword>
<feature type="zinc finger region" description="TRAF-type" evidence="4">
    <location>
        <begin position="474"/>
        <end position="510"/>
    </location>
</feature>
<feature type="zinc finger region" description="TRAF-type" evidence="4">
    <location>
        <begin position="413"/>
        <end position="465"/>
    </location>
</feature>
<proteinExistence type="predicted"/>
<dbReference type="InterPro" id="IPR035901">
    <property type="entry name" value="GIY-YIG_endonuc_sf"/>
</dbReference>
<dbReference type="Proteomes" id="UP001141327">
    <property type="component" value="Unassembled WGS sequence"/>
</dbReference>
<feature type="region of interest" description="Disordered" evidence="5">
    <location>
        <begin position="679"/>
        <end position="772"/>
    </location>
</feature>
<accession>A0ABQ8U5M5</accession>
<name>A0ABQ8U5M5_9EUKA</name>
<feature type="region of interest" description="Disordered" evidence="5">
    <location>
        <begin position="829"/>
        <end position="870"/>
    </location>
</feature>